<evidence type="ECO:0000256" key="2">
    <source>
        <dbReference type="RuleBase" id="RU004328"/>
    </source>
</evidence>
<dbReference type="InterPro" id="IPR001568">
    <property type="entry name" value="RNase_T2-like"/>
</dbReference>
<evidence type="ECO:0000313" key="4">
    <source>
        <dbReference type="EMBL" id="TMW61528.1"/>
    </source>
</evidence>
<feature type="chain" id="PRO_5035475674" evidence="3">
    <location>
        <begin position="21"/>
        <end position="239"/>
    </location>
</feature>
<proteinExistence type="inferred from homology"/>
<sequence length="239" mass="26627">MKSTLAPLASFLLAVGSVSAEAPQRLRRSLASGDFDFYLLAQSWQPEFCYNKESQYPGCKNPDEWMKTHFTLHGLWPEYTNGEYPQNCNADSFDAKTVENAVGMDDLVKYWPEVEYATSSSKYPSFWEHEWTRHGSCTGLDQATFFSSVVSLLRDGTAQTPSFIQNNVGKTVSTADVRKAYGTNNVVLICTSSKYLSQVYTCWAKDSNNIPTKQMACPSSVLKEDTCKGSSVVIQSFSS</sequence>
<dbReference type="GO" id="GO:0003723">
    <property type="term" value="F:RNA binding"/>
    <property type="evidence" value="ECO:0007669"/>
    <property type="project" value="InterPro"/>
</dbReference>
<dbReference type="GO" id="GO:0033897">
    <property type="term" value="F:ribonuclease T2 activity"/>
    <property type="evidence" value="ECO:0007669"/>
    <property type="project" value="InterPro"/>
</dbReference>
<reference evidence="4" key="1">
    <citation type="submission" date="2019-03" db="EMBL/GenBank/DDBJ databases">
        <title>Long read genome sequence of the mycoparasitic Pythium oligandrum ATCC 38472 isolated from sugarbeet rhizosphere.</title>
        <authorList>
            <person name="Gaulin E."/>
        </authorList>
    </citation>
    <scope>NUCLEOTIDE SEQUENCE</scope>
    <source>
        <strain evidence="4">ATCC 38472_TT</strain>
    </source>
</reference>
<dbReference type="InterPro" id="IPR036430">
    <property type="entry name" value="RNase_T2-like_sf"/>
</dbReference>
<accession>A0A8K1FKA0</accession>
<keyword evidence="3" id="KW-0732">Signal</keyword>
<dbReference type="EMBL" id="SPLM01000076">
    <property type="protein sequence ID" value="TMW61528.1"/>
    <property type="molecule type" value="Genomic_DNA"/>
</dbReference>
<gene>
    <name evidence="4" type="ORF">Poli38472_012719</name>
</gene>
<name>A0A8K1FKA0_PYTOL</name>
<dbReference type="Gene3D" id="3.90.730.10">
    <property type="entry name" value="Ribonuclease T2-like"/>
    <property type="match status" value="1"/>
</dbReference>
<comment type="caution">
    <text evidence="4">The sequence shown here is derived from an EMBL/GenBank/DDBJ whole genome shotgun (WGS) entry which is preliminary data.</text>
</comment>
<organism evidence="4 5">
    <name type="scientific">Pythium oligandrum</name>
    <name type="common">Mycoparasitic fungus</name>
    <dbReference type="NCBI Taxonomy" id="41045"/>
    <lineage>
        <taxon>Eukaryota</taxon>
        <taxon>Sar</taxon>
        <taxon>Stramenopiles</taxon>
        <taxon>Oomycota</taxon>
        <taxon>Peronosporomycetes</taxon>
        <taxon>Pythiales</taxon>
        <taxon>Pythiaceae</taxon>
        <taxon>Pythium</taxon>
    </lineage>
</organism>
<keyword evidence="5" id="KW-1185">Reference proteome</keyword>
<dbReference type="InterPro" id="IPR033130">
    <property type="entry name" value="RNase_T2_His_AS_2"/>
</dbReference>
<dbReference type="CDD" id="cd00374">
    <property type="entry name" value="RNase_T2"/>
    <property type="match status" value="1"/>
</dbReference>
<dbReference type="AlphaFoldDB" id="A0A8K1FKA0"/>
<dbReference type="PANTHER" id="PTHR11240:SF22">
    <property type="entry name" value="RIBONUCLEASE T2"/>
    <property type="match status" value="1"/>
</dbReference>
<comment type="similarity">
    <text evidence="1 2">Belongs to the RNase T2 family.</text>
</comment>
<evidence type="ECO:0000313" key="5">
    <source>
        <dbReference type="Proteomes" id="UP000794436"/>
    </source>
</evidence>
<protein>
    <submittedName>
        <fullName evidence="4">Uncharacterized protein</fullName>
    </submittedName>
</protein>
<dbReference type="PANTHER" id="PTHR11240">
    <property type="entry name" value="RIBONUCLEASE T2"/>
    <property type="match status" value="1"/>
</dbReference>
<feature type="signal peptide" evidence="3">
    <location>
        <begin position="1"/>
        <end position="20"/>
    </location>
</feature>
<dbReference type="OrthoDB" id="435754at2759"/>
<dbReference type="Pfam" id="PF00445">
    <property type="entry name" value="Ribonuclease_T2"/>
    <property type="match status" value="1"/>
</dbReference>
<dbReference type="PROSITE" id="PS00530">
    <property type="entry name" value="RNASE_T2_1"/>
    <property type="match status" value="1"/>
</dbReference>
<dbReference type="SUPFAM" id="SSF55895">
    <property type="entry name" value="Ribonuclease Rh-like"/>
    <property type="match status" value="1"/>
</dbReference>
<dbReference type="GO" id="GO:0006401">
    <property type="term" value="P:RNA catabolic process"/>
    <property type="evidence" value="ECO:0007669"/>
    <property type="project" value="TreeGrafter"/>
</dbReference>
<evidence type="ECO:0000256" key="1">
    <source>
        <dbReference type="ARBA" id="ARBA00007469"/>
    </source>
</evidence>
<dbReference type="InterPro" id="IPR018188">
    <property type="entry name" value="RNase_T2_His_AS_1"/>
</dbReference>
<dbReference type="GO" id="GO:0005576">
    <property type="term" value="C:extracellular region"/>
    <property type="evidence" value="ECO:0007669"/>
    <property type="project" value="TreeGrafter"/>
</dbReference>
<dbReference type="Proteomes" id="UP000794436">
    <property type="component" value="Unassembled WGS sequence"/>
</dbReference>
<dbReference type="PROSITE" id="PS00531">
    <property type="entry name" value="RNASE_T2_2"/>
    <property type="match status" value="1"/>
</dbReference>
<evidence type="ECO:0000256" key="3">
    <source>
        <dbReference type="SAM" id="SignalP"/>
    </source>
</evidence>